<dbReference type="AlphaFoldDB" id="A0A858Q6J0"/>
<evidence type="ECO:0000256" key="3">
    <source>
        <dbReference type="ARBA" id="ARBA00022730"/>
    </source>
</evidence>
<dbReference type="HAMAP" id="MF_00765">
    <property type="entry name" value="DarP"/>
    <property type="match status" value="1"/>
</dbReference>
<dbReference type="PANTHER" id="PTHR38101:SF1">
    <property type="entry name" value="UPF0307 PROTEIN YJGA"/>
    <property type="match status" value="1"/>
</dbReference>
<keyword evidence="8" id="KW-1185">Reference proteome</keyword>
<dbReference type="Gene3D" id="1.10.60.30">
    <property type="entry name" value="PSPTO4464-like domains"/>
    <property type="match status" value="1"/>
</dbReference>
<gene>
    <name evidence="5" type="primary">darP</name>
    <name evidence="7" type="ORF">GNH96_05235</name>
</gene>
<dbReference type="GO" id="GO:0005829">
    <property type="term" value="C:cytosol"/>
    <property type="evidence" value="ECO:0007669"/>
    <property type="project" value="TreeGrafter"/>
</dbReference>
<dbReference type="CDD" id="cd16331">
    <property type="entry name" value="YjgA-like"/>
    <property type="match status" value="1"/>
</dbReference>
<dbReference type="InterPro" id="IPR006839">
    <property type="entry name" value="DarP"/>
</dbReference>
<keyword evidence="1 5" id="KW-0963">Cytoplasm</keyword>
<comment type="subcellular location">
    <subcellularLocation>
        <location evidence="5">Cytoplasm</location>
    </subcellularLocation>
    <text evidence="5">Associates with late stage pre-50S ribosomal subunits.</text>
</comment>
<feature type="region of interest" description="Disordered" evidence="6">
    <location>
        <begin position="1"/>
        <end position="24"/>
    </location>
</feature>
<evidence type="ECO:0000256" key="6">
    <source>
        <dbReference type="SAM" id="MobiDB-lite"/>
    </source>
</evidence>
<protein>
    <recommendedName>
        <fullName evidence="5">Dual-action ribosomal maturation protein DarP</fullName>
    </recommendedName>
    <alternativeName>
        <fullName evidence="5">Large ribosomal subunit assembly factor DarP</fullName>
    </alternativeName>
</protein>
<dbReference type="NCBIfam" id="NF003593">
    <property type="entry name" value="PRK05255.1-1"/>
    <property type="match status" value="1"/>
</dbReference>
<keyword evidence="3 5" id="KW-0699">rRNA-binding</keyword>
<dbReference type="SUPFAM" id="SSF158710">
    <property type="entry name" value="PSPTO4464-like"/>
    <property type="match status" value="1"/>
</dbReference>
<accession>A0A858Q6J0</accession>
<sequence length="182" mass="20732">MQDDFHDLDDSAEEEGYGRRRSHAKMKRESAELLELGRALVLLPQERLDRLALPEQVAEAVRLGRTISAHGALKRQLKYIGKLLRQIDAGPIRSALDDIKNESAEAARRQHRIEQWRDRLIAEGDEAVNALVGEFPGADRQLFRKLVRGAREEREQAKPPRHARQLFQEIRHLLADAAAAPE</sequence>
<dbReference type="Pfam" id="PF04751">
    <property type="entry name" value="DarP"/>
    <property type="match status" value="1"/>
</dbReference>
<keyword evidence="4 5" id="KW-0694">RNA-binding</keyword>
<reference evidence="8" key="1">
    <citation type="submission" date="2019-12" db="EMBL/GenBank/DDBJ databases">
        <authorList>
            <person name="Awala S.I."/>
            <person name="Rhee S.K."/>
        </authorList>
    </citation>
    <scope>NUCLEOTIDE SEQUENCE [LARGE SCALE GENOMIC DNA]</scope>
    <source>
        <strain evidence="8">IM1</strain>
    </source>
</reference>
<evidence type="ECO:0000313" key="7">
    <source>
        <dbReference type="EMBL" id="QJD29423.1"/>
    </source>
</evidence>
<dbReference type="PANTHER" id="PTHR38101">
    <property type="entry name" value="UPF0307 PROTEIN YJGA"/>
    <property type="match status" value="1"/>
</dbReference>
<dbReference type="Proteomes" id="UP000503004">
    <property type="component" value="Chromosome"/>
</dbReference>
<dbReference type="EMBL" id="CP046565">
    <property type="protein sequence ID" value="QJD29423.1"/>
    <property type="molecule type" value="Genomic_DNA"/>
</dbReference>
<organism evidence="7 8">
    <name type="scientific">Methylococcus geothermalis</name>
    <dbReference type="NCBI Taxonomy" id="2681310"/>
    <lineage>
        <taxon>Bacteria</taxon>
        <taxon>Pseudomonadati</taxon>
        <taxon>Pseudomonadota</taxon>
        <taxon>Gammaproteobacteria</taxon>
        <taxon>Methylococcales</taxon>
        <taxon>Methylococcaceae</taxon>
        <taxon>Methylococcus</taxon>
    </lineage>
</organism>
<dbReference type="KEGG" id="metu:GNH96_05235"/>
<evidence type="ECO:0000313" key="8">
    <source>
        <dbReference type="Proteomes" id="UP000503004"/>
    </source>
</evidence>
<name>A0A858Q6J0_9GAMM</name>
<keyword evidence="2 5" id="KW-0690">Ribosome biogenesis</keyword>
<evidence type="ECO:0000256" key="1">
    <source>
        <dbReference type="ARBA" id="ARBA00022490"/>
    </source>
</evidence>
<dbReference type="GO" id="GO:0019843">
    <property type="term" value="F:rRNA binding"/>
    <property type="evidence" value="ECO:0007669"/>
    <property type="project" value="UniProtKB-UniRule"/>
</dbReference>
<dbReference type="GO" id="GO:1902626">
    <property type="term" value="P:assembly of large subunit precursor of preribosome"/>
    <property type="evidence" value="ECO:0007669"/>
    <property type="project" value="UniProtKB-UniRule"/>
</dbReference>
<dbReference type="InterPro" id="IPR023153">
    <property type="entry name" value="DarP_sf"/>
</dbReference>
<dbReference type="RefSeq" id="WP_169602709.1">
    <property type="nucleotide sequence ID" value="NZ_CP046565.1"/>
</dbReference>
<evidence type="ECO:0000256" key="4">
    <source>
        <dbReference type="ARBA" id="ARBA00022884"/>
    </source>
</evidence>
<comment type="similarity">
    <text evidence="5">Belongs to the DarP family.</text>
</comment>
<dbReference type="GO" id="GO:0043022">
    <property type="term" value="F:ribosome binding"/>
    <property type="evidence" value="ECO:0007669"/>
    <property type="project" value="UniProtKB-UniRule"/>
</dbReference>
<comment type="function">
    <text evidence="5">Member of a network of 50S ribosomal subunit biogenesis factors which assembles along the 30S-50S interface, preventing incorrect 23S rRNA structures from forming. Promotes peptidyl transferase center (PTC) maturation.</text>
</comment>
<evidence type="ECO:0000256" key="2">
    <source>
        <dbReference type="ARBA" id="ARBA00022517"/>
    </source>
</evidence>
<dbReference type="PIRSF" id="PIRSF016183">
    <property type="entry name" value="UCP016183"/>
    <property type="match status" value="1"/>
</dbReference>
<proteinExistence type="inferred from homology"/>
<evidence type="ECO:0000256" key="5">
    <source>
        <dbReference type="HAMAP-Rule" id="MF_00765"/>
    </source>
</evidence>